<dbReference type="Pfam" id="PF03334">
    <property type="entry name" value="PhaG_MnhG_YufB"/>
    <property type="match status" value="1"/>
</dbReference>
<feature type="transmembrane region" description="Helical" evidence="2">
    <location>
        <begin position="69"/>
        <end position="87"/>
    </location>
</feature>
<keyword evidence="2" id="KW-0472">Membrane</keyword>
<comment type="caution">
    <text evidence="3">The sequence shown here is derived from an EMBL/GenBank/DDBJ whole genome shotgun (WGS) entry which is preliminary data.</text>
</comment>
<keyword evidence="2" id="KW-0812">Transmembrane</keyword>
<proteinExistence type="predicted"/>
<evidence type="ECO:0000256" key="1">
    <source>
        <dbReference type="SAM" id="MobiDB-lite"/>
    </source>
</evidence>
<dbReference type="Proteomes" id="UP000449846">
    <property type="component" value="Unassembled WGS sequence"/>
</dbReference>
<dbReference type="RefSeq" id="WP_155039222.1">
    <property type="nucleotide sequence ID" value="NZ_JBHGCD010000002.1"/>
</dbReference>
<evidence type="ECO:0000313" key="4">
    <source>
        <dbReference type="Proteomes" id="UP000449846"/>
    </source>
</evidence>
<dbReference type="EMBL" id="WMIG01000002">
    <property type="protein sequence ID" value="MTH58857.1"/>
    <property type="molecule type" value="Genomic_DNA"/>
</dbReference>
<organism evidence="3 4">
    <name type="scientific">Paracoccus litorisediminis</name>
    <dbReference type="NCBI Taxonomy" id="2006130"/>
    <lineage>
        <taxon>Bacteria</taxon>
        <taxon>Pseudomonadati</taxon>
        <taxon>Pseudomonadota</taxon>
        <taxon>Alphaproteobacteria</taxon>
        <taxon>Rhodobacterales</taxon>
        <taxon>Paracoccaceae</taxon>
        <taxon>Paracoccus</taxon>
    </lineage>
</organism>
<dbReference type="PANTHER" id="PTHR34703:SF1">
    <property type="entry name" value="ANTIPORTER SUBUNIT MNHG2-RELATED"/>
    <property type="match status" value="1"/>
</dbReference>
<reference evidence="3 4" key="1">
    <citation type="submission" date="2019-11" db="EMBL/GenBank/DDBJ databases">
        <authorList>
            <person name="Dong K."/>
        </authorList>
    </citation>
    <scope>NUCLEOTIDE SEQUENCE [LARGE SCALE GENOMIC DNA]</scope>
    <source>
        <strain evidence="3 4">NBRC 112902</strain>
    </source>
</reference>
<dbReference type="NCBIfam" id="TIGR01300">
    <property type="entry name" value="CPA3_mnhG_phaG"/>
    <property type="match status" value="1"/>
</dbReference>
<keyword evidence="2" id="KW-1133">Transmembrane helix</keyword>
<evidence type="ECO:0000313" key="3">
    <source>
        <dbReference type="EMBL" id="MTH58857.1"/>
    </source>
</evidence>
<dbReference type="AlphaFoldDB" id="A0A844HKE9"/>
<feature type="region of interest" description="Disordered" evidence="1">
    <location>
        <begin position="99"/>
        <end position="123"/>
    </location>
</feature>
<protein>
    <submittedName>
        <fullName evidence="3">Na+/H+ antiporter subunit G</fullName>
    </submittedName>
</protein>
<sequence length="123" mass="13425">MIGEIVVSFLLVVGGIFGFVGSYGLVKLPDQMTRLHAPTKSATLGVGAVLIGSLVWFPTQHGQVTWHELLITLFLFLTAPVTGNVIAKANMHVNWREEEIPKPSPDTSWSTYGDPMHEPLNKG</sequence>
<dbReference type="NCBIfam" id="NF009316">
    <property type="entry name" value="PRK12674.1-5"/>
    <property type="match status" value="1"/>
</dbReference>
<accession>A0A844HKE9</accession>
<feature type="transmembrane region" description="Helical" evidence="2">
    <location>
        <begin position="6"/>
        <end position="26"/>
    </location>
</feature>
<dbReference type="InterPro" id="IPR005133">
    <property type="entry name" value="PhaG_MnhG_YufB"/>
</dbReference>
<name>A0A844HKE9_9RHOB</name>
<dbReference type="GO" id="GO:0015385">
    <property type="term" value="F:sodium:proton antiporter activity"/>
    <property type="evidence" value="ECO:0007669"/>
    <property type="project" value="TreeGrafter"/>
</dbReference>
<dbReference type="OrthoDB" id="4427992at2"/>
<gene>
    <name evidence="3" type="ORF">GL300_06485</name>
</gene>
<evidence type="ECO:0000256" key="2">
    <source>
        <dbReference type="SAM" id="Phobius"/>
    </source>
</evidence>
<dbReference type="PANTHER" id="PTHR34703">
    <property type="entry name" value="ANTIPORTER SUBUNIT MNHG2-RELATED"/>
    <property type="match status" value="1"/>
</dbReference>
<feature type="transmembrane region" description="Helical" evidence="2">
    <location>
        <begin position="38"/>
        <end position="57"/>
    </location>
</feature>
<keyword evidence="4" id="KW-1185">Reference proteome</keyword>